<dbReference type="InterPro" id="IPR010147">
    <property type="entry name" value="CRISPR-assoc_prot_CasD"/>
</dbReference>
<dbReference type="Gene3D" id="3.30.70.2660">
    <property type="match status" value="1"/>
</dbReference>
<dbReference type="Pfam" id="PF09704">
    <property type="entry name" value="Cas_Cas5d"/>
    <property type="match status" value="1"/>
</dbReference>
<protein>
    <recommendedName>
        <fullName evidence="3">CRISPR-associated protein Cas5</fullName>
    </recommendedName>
</protein>
<accession>A0A0F9N8Y5</accession>
<dbReference type="InterPro" id="IPR013422">
    <property type="entry name" value="CRISPR-assoc_prot_Cas5_N"/>
</dbReference>
<dbReference type="EMBL" id="LAZR01003657">
    <property type="protein sequence ID" value="KKN15995.1"/>
    <property type="molecule type" value="Genomic_DNA"/>
</dbReference>
<sequence length="224" mass="25453">MSVILLRLEGPMQSWGIGSKFSDRHTEAEPSKSGVIGLICCALGRRRDEEIGDLTELKMAIRVEREGPIFYDYHTTLDVLRASAEGEVTKSKLGTVLSRRFYIADACFLVGLEGDNIHLLEQISHALNFPKWPLYLGRKSFLVTSPVLLTEKPFAEPLLEAIKKYPWQGRIEEEPPELLRLVYECGPNEGESRMDVPISFGTREFFSRNVFTEFISTKLLIQED</sequence>
<dbReference type="CDD" id="cd09756">
    <property type="entry name" value="Cas5_I-E"/>
    <property type="match status" value="1"/>
</dbReference>
<keyword evidence="1" id="KW-0051">Antiviral defense</keyword>
<proteinExistence type="predicted"/>
<dbReference type="InterPro" id="IPR021124">
    <property type="entry name" value="CRISPR-assoc_prot_Cas5"/>
</dbReference>
<dbReference type="GO" id="GO:0043571">
    <property type="term" value="P:maintenance of CRISPR repeat elements"/>
    <property type="evidence" value="ECO:0007669"/>
    <property type="project" value="InterPro"/>
</dbReference>
<dbReference type="NCBIfam" id="TIGR01868">
    <property type="entry name" value="casD_Cas5e"/>
    <property type="match status" value="1"/>
</dbReference>
<dbReference type="GO" id="GO:0051607">
    <property type="term" value="P:defense response to virus"/>
    <property type="evidence" value="ECO:0007669"/>
    <property type="project" value="UniProtKB-KW"/>
</dbReference>
<name>A0A0F9N8Y5_9ZZZZ</name>
<evidence type="ECO:0000256" key="1">
    <source>
        <dbReference type="ARBA" id="ARBA00023118"/>
    </source>
</evidence>
<reference evidence="2" key="1">
    <citation type="journal article" date="2015" name="Nature">
        <title>Complex archaea that bridge the gap between prokaryotes and eukaryotes.</title>
        <authorList>
            <person name="Spang A."/>
            <person name="Saw J.H."/>
            <person name="Jorgensen S.L."/>
            <person name="Zaremba-Niedzwiedzka K."/>
            <person name="Martijn J."/>
            <person name="Lind A.E."/>
            <person name="van Eijk R."/>
            <person name="Schleper C."/>
            <person name="Guy L."/>
            <person name="Ettema T.J."/>
        </authorList>
    </citation>
    <scope>NUCLEOTIDE SEQUENCE</scope>
</reference>
<evidence type="ECO:0000313" key="2">
    <source>
        <dbReference type="EMBL" id="KKN15995.1"/>
    </source>
</evidence>
<dbReference type="AlphaFoldDB" id="A0A0F9N8Y5"/>
<organism evidence="2">
    <name type="scientific">marine sediment metagenome</name>
    <dbReference type="NCBI Taxonomy" id="412755"/>
    <lineage>
        <taxon>unclassified sequences</taxon>
        <taxon>metagenomes</taxon>
        <taxon>ecological metagenomes</taxon>
    </lineage>
</organism>
<dbReference type="GO" id="GO:0003723">
    <property type="term" value="F:RNA binding"/>
    <property type="evidence" value="ECO:0007669"/>
    <property type="project" value="InterPro"/>
</dbReference>
<dbReference type="NCBIfam" id="TIGR02593">
    <property type="entry name" value="CRISPR_cas5"/>
    <property type="match status" value="1"/>
</dbReference>
<comment type="caution">
    <text evidence="2">The sequence shown here is derived from an EMBL/GenBank/DDBJ whole genome shotgun (WGS) entry which is preliminary data.</text>
</comment>
<gene>
    <name evidence="2" type="ORF">LCGC14_0980370</name>
</gene>
<evidence type="ECO:0008006" key="3">
    <source>
        <dbReference type="Google" id="ProtNLM"/>
    </source>
</evidence>